<dbReference type="SUPFAM" id="SSF64182">
    <property type="entry name" value="DHH phosphoesterases"/>
    <property type="match status" value="1"/>
</dbReference>
<dbReference type="GO" id="GO:0004309">
    <property type="term" value="F:exopolyphosphatase activity"/>
    <property type="evidence" value="ECO:0007669"/>
    <property type="project" value="TreeGrafter"/>
</dbReference>
<dbReference type="PANTHER" id="PTHR12112:SF39">
    <property type="entry name" value="EG:152A3.5 PROTEIN (FBGN0003116_PN PROTEIN)"/>
    <property type="match status" value="1"/>
</dbReference>
<sequence>MPLTRASLSSFLTSAKSILLNPSKHSTPLTFIIGNESAGKSYPFPLPYRLQPTNSNHLDSITSAVLFAYLRTYAPTSRTFYIPLSNIPRADLSLRPELIPVLRRANLKPSDLLTLSDLPPRSSPELKDARWVLVDHNALQGELGKAYGRNVVGCVDHHDEEHKVPVSESNGDMDEPRIVEKSGSCVSLVVRYCRSAWDGLSFEQADVEGIKSWRAWLWLLFWLIRRT</sequence>
<protein>
    <submittedName>
        <fullName evidence="1">Exopolyphosphatase</fullName>
    </submittedName>
</protein>
<dbReference type="OrthoDB" id="374045at2759"/>
<gene>
    <name evidence="1" type="primary">PPX1</name>
    <name evidence="1" type="ORF">LSUB1_G004192</name>
</gene>
<dbReference type="Proteomes" id="UP000462212">
    <property type="component" value="Unassembled WGS sequence"/>
</dbReference>
<comment type="caution">
    <text evidence="1">The sequence shown here is derived from an EMBL/GenBank/DDBJ whole genome shotgun (WGS) entry which is preliminary data.</text>
</comment>
<accession>A0A8H8UDL3</accession>
<dbReference type="InterPro" id="IPR038763">
    <property type="entry name" value="DHH_sf"/>
</dbReference>
<organism evidence="1 2">
    <name type="scientific">Lachnellula subtilissima</name>
    <dbReference type="NCBI Taxonomy" id="602034"/>
    <lineage>
        <taxon>Eukaryota</taxon>
        <taxon>Fungi</taxon>
        <taxon>Dikarya</taxon>
        <taxon>Ascomycota</taxon>
        <taxon>Pezizomycotina</taxon>
        <taxon>Leotiomycetes</taxon>
        <taxon>Helotiales</taxon>
        <taxon>Lachnaceae</taxon>
        <taxon>Lachnellula</taxon>
    </lineage>
</organism>
<proteinExistence type="predicted"/>
<dbReference type="GO" id="GO:0005737">
    <property type="term" value="C:cytoplasm"/>
    <property type="evidence" value="ECO:0007669"/>
    <property type="project" value="TreeGrafter"/>
</dbReference>
<keyword evidence="2" id="KW-1185">Reference proteome</keyword>
<dbReference type="Gene3D" id="3.90.1640.10">
    <property type="entry name" value="inorganic pyrophosphatase (n-terminal core)"/>
    <property type="match status" value="1"/>
</dbReference>
<dbReference type="AlphaFoldDB" id="A0A8H8UDL3"/>
<dbReference type="PANTHER" id="PTHR12112">
    <property type="entry name" value="BNIP - RELATED"/>
    <property type="match status" value="1"/>
</dbReference>
<evidence type="ECO:0000313" key="2">
    <source>
        <dbReference type="Proteomes" id="UP000462212"/>
    </source>
</evidence>
<evidence type="ECO:0000313" key="1">
    <source>
        <dbReference type="EMBL" id="TVY39895.1"/>
    </source>
</evidence>
<reference evidence="1 2" key="1">
    <citation type="submission" date="2018-05" db="EMBL/GenBank/DDBJ databases">
        <title>Genome sequencing and assembly of the regulated plant pathogen Lachnellula willkommii and related sister species for the development of diagnostic species identification markers.</title>
        <authorList>
            <person name="Giroux E."/>
            <person name="Bilodeau G."/>
        </authorList>
    </citation>
    <scope>NUCLEOTIDE SEQUENCE [LARGE SCALE GENOMIC DNA]</scope>
    <source>
        <strain evidence="1 2">CBS 197.66</strain>
    </source>
</reference>
<name>A0A8H8UDL3_9HELO</name>
<dbReference type="EMBL" id="QGMJ01000205">
    <property type="protein sequence ID" value="TVY39895.1"/>
    <property type="molecule type" value="Genomic_DNA"/>
</dbReference>